<dbReference type="Proteomes" id="UP000433876">
    <property type="component" value="Unassembled WGS sequence"/>
</dbReference>
<proteinExistence type="predicted"/>
<name>A0A8S8ZF04_SORMA</name>
<dbReference type="VEuPathDB" id="FungiDB:SMAC_09578"/>
<protein>
    <submittedName>
        <fullName evidence="2">Uncharacterized protein</fullName>
    </submittedName>
</protein>
<evidence type="ECO:0000256" key="1">
    <source>
        <dbReference type="SAM" id="MobiDB-lite"/>
    </source>
</evidence>
<evidence type="ECO:0000313" key="3">
    <source>
        <dbReference type="Proteomes" id="UP000433876"/>
    </source>
</evidence>
<dbReference type="InterPro" id="IPR012334">
    <property type="entry name" value="Pectin_lyas_fold"/>
</dbReference>
<reference evidence="2 3" key="1">
    <citation type="submission" date="2017-07" db="EMBL/GenBank/DDBJ databases">
        <title>Genome sequence of the Sordaria macrospora wild type strain R19027.</title>
        <authorList>
            <person name="Nowrousian M."/>
            <person name="Teichert I."/>
            <person name="Kueck U."/>
        </authorList>
    </citation>
    <scope>NUCLEOTIDE SEQUENCE [LARGE SCALE GENOMIC DNA]</scope>
    <source>
        <strain evidence="2 3">R19027</strain>
        <tissue evidence="2">Mycelium</tissue>
    </source>
</reference>
<dbReference type="EMBL" id="NMPR01000307">
    <property type="protein sequence ID" value="KAA8622149.1"/>
    <property type="molecule type" value="Genomic_DNA"/>
</dbReference>
<feature type="compositionally biased region" description="Basic and acidic residues" evidence="1">
    <location>
        <begin position="1"/>
        <end position="13"/>
    </location>
</feature>
<feature type="region of interest" description="Disordered" evidence="1">
    <location>
        <begin position="1"/>
        <end position="38"/>
    </location>
</feature>
<evidence type="ECO:0000313" key="2">
    <source>
        <dbReference type="EMBL" id="KAA8622149.1"/>
    </source>
</evidence>
<accession>A0A8S8ZF04</accession>
<gene>
    <name evidence="2" type="ORF">SMACR_09578</name>
</gene>
<dbReference type="AlphaFoldDB" id="A0A8S8ZF04"/>
<sequence length="437" mass="47960">MNTGDHSRQEARRSSSCPSSWRNRHPCPEPDQQKPMRNDGEWFTTAKEQPGDNLIKHERDANGNVIRRSNIRYSCDEFPPATWVEGGSGETFLNASETRCAAIRCGKGVKAEQDWQATAHGRLRVELDAAAKADPAYIPNQSIVLFTLLREDNGADHTAATITVLKESADGKTADPEKEVYVYNDEPDLKKRSAGENRTTFAGRLRGPITAAELRARVEAGEGYAHRVHANLTETLHQVLQSDLLGETIPMLRSNATLPRTLPDNVVPQPRSMPEHNVTPLLKRSTAKDLEAARNIVKKALADSARLNKARVARPLRNKYSLKPGTIVGGSGVAGKQNMAARGIDQDVPPLLDITDEIAAAAALVAEADSQGGWKNVTKRAATASAGTYWMQSLARKGTVPWGDEPDYAIFRNVLDYGAVGDGITHPMWQRMQRVYD</sequence>
<comment type="caution">
    <text evidence="2">The sequence shown here is derived from an EMBL/GenBank/DDBJ whole genome shotgun (WGS) entry which is preliminary data.</text>
</comment>
<dbReference type="Gene3D" id="2.160.20.10">
    <property type="entry name" value="Single-stranded right-handed beta-helix, Pectin lyase-like"/>
    <property type="match status" value="1"/>
</dbReference>
<feature type="compositionally biased region" description="Basic and acidic residues" evidence="1">
    <location>
        <begin position="26"/>
        <end position="38"/>
    </location>
</feature>
<organism evidence="2 3">
    <name type="scientific">Sordaria macrospora</name>
    <dbReference type="NCBI Taxonomy" id="5147"/>
    <lineage>
        <taxon>Eukaryota</taxon>
        <taxon>Fungi</taxon>
        <taxon>Dikarya</taxon>
        <taxon>Ascomycota</taxon>
        <taxon>Pezizomycotina</taxon>
        <taxon>Sordariomycetes</taxon>
        <taxon>Sordariomycetidae</taxon>
        <taxon>Sordariales</taxon>
        <taxon>Sordariaceae</taxon>
        <taxon>Sordaria</taxon>
    </lineage>
</organism>